<dbReference type="STRING" id="418985.A0A1V9WZA2"/>
<keyword evidence="3 4" id="KW-0802">TPR repeat</keyword>
<dbReference type="OrthoDB" id="2335338at2759"/>
<dbReference type="Gene3D" id="1.25.40.10">
    <property type="entry name" value="Tetratricopeptide repeat domain"/>
    <property type="match status" value="1"/>
</dbReference>
<evidence type="ECO:0000256" key="4">
    <source>
        <dbReference type="PROSITE-ProRule" id="PRU00339"/>
    </source>
</evidence>
<dbReference type="Gene3D" id="1.20.5.420">
    <property type="entry name" value="Immunoglobulin FC, subunit C"/>
    <property type="match status" value="1"/>
</dbReference>
<feature type="region of interest" description="Disordered" evidence="5">
    <location>
        <begin position="324"/>
        <end position="350"/>
    </location>
</feature>
<evidence type="ECO:0000256" key="2">
    <source>
        <dbReference type="ARBA" id="ARBA00022737"/>
    </source>
</evidence>
<comment type="similarity">
    <text evidence="1">Belongs to the SGT family.</text>
</comment>
<dbReference type="InterPro" id="IPR011990">
    <property type="entry name" value="TPR-like_helical_dom_sf"/>
</dbReference>
<dbReference type="GO" id="GO:0072380">
    <property type="term" value="C:TRC complex"/>
    <property type="evidence" value="ECO:0007669"/>
    <property type="project" value="TreeGrafter"/>
</dbReference>
<dbReference type="Pfam" id="PF16546">
    <property type="entry name" value="SGTA_dimer"/>
    <property type="match status" value="1"/>
</dbReference>
<dbReference type="SUPFAM" id="SSF48452">
    <property type="entry name" value="TPR-like"/>
    <property type="match status" value="1"/>
</dbReference>
<dbReference type="Proteomes" id="UP000192247">
    <property type="component" value="Unassembled WGS sequence"/>
</dbReference>
<evidence type="ECO:0000256" key="1">
    <source>
        <dbReference type="ARBA" id="ARBA00008175"/>
    </source>
</evidence>
<evidence type="ECO:0000313" key="7">
    <source>
        <dbReference type="EMBL" id="OQR66579.1"/>
    </source>
</evidence>
<dbReference type="PROSITE" id="PS50293">
    <property type="entry name" value="TPR_REGION"/>
    <property type="match status" value="2"/>
</dbReference>
<gene>
    <name evidence="7" type="ORF">BIW11_14059</name>
</gene>
<feature type="domain" description="SGTA homodimerisation" evidence="6">
    <location>
        <begin position="41"/>
        <end position="101"/>
    </location>
</feature>
<keyword evidence="8" id="KW-1185">Reference proteome</keyword>
<protein>
    <submittedName>
        <fullName evidence="7">Small glutamine-rich tetratricopeptide repeat-containing protein alpha-like</fullName>
    </submittedName>
</protein>
<feature type="compositionally biased region" description="Gly residues" evidence="5">
    <location>
        <begin position="340"/>
        <end position="350"/>
    </location>
</feature>
<comment type="caution">
    <text evidence="7">The sequence shown here is derived from an EMBL/GenBank/DDBJ whole genome shotgun (WGS) entry which is preliminary data.</text>
</comment>
<dbReference type="InterPro" id="IPR019734">
    <property type="entry name" value="TPR_rpt"/>
</dbReference>
<evidence type="ECO:0000256" key="5">
    <source>
        <dbReference type="SAM" id="MobiDB-lite"/>
    </source>
</evidence>
<evidence type="ECO:0000313" key="8">
    <source>
        <dbReference type="Proteomes" id="UP000192247"/>
    </source>
</evidence>
<dbReference type="InterPro" id="IPR047150">
    <property type="entry name" value="SGT"/>
</dbReference>
<dbReference type="GO" id="GO:0016020">
    <property type="term" value="C:membrane"/>
    <property type="evidence" value="ECO:0007669"/>
    <property type="project" value="TreeGrafter"/>
</dbReference>
<dbReference type="PROSITE" id="PS50005">
    <property type="entry name" value="TPR"/>
    <property type="match status" value="2"/>
</dbReference>
<accession>A0A1V9WZA2</accession>
<dbReference type="PANTHER" id="PTHR45831:SF2">
    <property type="entry name" value="LD24721P"/>
    <property type="match status" value="1"/>
</dbReference>
<feature type="repeat" description="TPR" evidence="4">
    <location>
        <begin position="132"/>
        <end position="165"/>
    </location>
</feature>
<dbReference type="Pfam" id="PF00515">
    <property type="entry name" value="TPR_1"/>
    <property type="match status" value="1"/>
</dbReference>
<dbReference type="InterPro" id="IPR032374">
    <property type="entry name" value="SGTA_dimer"/>
</dbReference>
<sequence length="368" mass="39516">MSPDNLSGTFRKTQNQASVNNGYHSAKFSFRVFPKIEMTESKRLAVCVLRYLKGELSNPAVSEESKESLEVAIQCLESVYEVGPDDLSALAVRMTLPEMFKNCAGNERAYFKSEQSSAAGEAASKKEPNPEAEAAKLEGNELLKAEKYQEALEMYSKAIDLDPYNAVYFCNRAAAFSKLDKSSEAIEDCEAALKIDPTYSKAYGRMGIAYANMGDHEKAYKCYQKALQLDPTNESYKNNLRVARDQITAMGGVLPPDETSTATNAGAGARTIPGLGVLGGGASLSDFTQMLGNPALMNMATHIMQDPNMQNLMRNIVSGAINAGQQQSTGPTAQASSQGEGQGQGQGQGVGVSVETGVGFNFDTLLRA</sequence>
<keyword evidence="2" id="KW-0677">Repeat</keyword>
<dbReference type="AlphaFoldDB" id="A0A1V9WZA2"/>
<dbReference type="PANTHER" id="PTHR45831">
    <property type="entry name" value="LD24721P"/>
    <property type="match status" value="1"/>
</dbReference>
<organism evidence="7 8">
    <name type="scientific">Tropilaelaps mercedesae</name>
    <dbReference type="NCBI Taxonomy" id="418985"/>
    <lineage>
        <taxon>Eukaryota</taxon>
        <taxon>Metazoa</taxon>
        <taxon>Ecdysozoa</taxon>
        <taxon>Arthropoda</taxon>
        <taxon>Chelicerata</taxon>
        <taxon>Arachnida</taxon>
        <taxon>Acari</taxon>
        <taxon>Parasitiformes</taxon>
        <taxon>Mesostigmata</taxon>
        <taxon>Gamasina</taxon>
        <taxon>Dermanyssoidea</taxon>
        <taxon>Laelapidae</taxon>
        <taxon>Tropilaelaps</taxon>
    </lineage>
</organism>
<evidence type="ECO:0000259" key="6">
    <source>
        <dbReference type="Pfam" id="PF16546"/>
    </source>
</evidence>
<dbReference type="GO" id="GO:0006620">
    <property type="term" value="P:post-translational protein targeting to endoplasmic reticulum membrane"/>
    <property type="evidence" value="ECO:0007669"/>
    <property type="project" value="TreeGrafter"/>
</dbReference>
<dbReference type="SMART" id="SM00028">
    <property type="entry name" value="TPR"/>
    <property type="match status" value="3"/>
</dbReference>
<feature type="repeat" description="TPR" evidence="4">
    <location>
        <begin position="200"/>
        <end position="233"/>
    </location>
</feature>
<evidence type="ECO:0000256" key="3">
    <source>
        <dbReference type="ARBA" id="ARBA00022803"/>
    </source>
</evidence>
<proteinExistence type="inferred from homology"/>
<dbReference type="Pfam" id="PF13414">
    <property type="entry name" value="TPR_11"/>
    <property type="match status" value="1"/>
</dbReference>
<dbReference type="EMBL" id="MNPL01031900">
    <property type="protein sequence ID" value="OQR66579.1"/>
    <property type="molecule type" value="Genomic_DNA"/>
</dbReference>
<reference evidence="7 8" key="1">
    <citation type="journal article" date="2017" name="Gigascience">
        <title>Draft genome of the honey bee ectoparasitic mite, Tropilaelaps mercedesae, is shaped by the parasitic life history.</title>
        <authorList>
            <person name="Dong X."/>
            <person name="Armstrong S.D."/>
            <person name="Xia D."/>
            <person name="Makepeace B.L."/>
            <person name="Darby A.C."/>
            <person name="Kadowaki T."/>
        </authorList>
    </citation>
    <scope>NUCLEOTIDE SEQUENCE [LARGE SCALE GENOMIC DNA]</scope>
    <source>
        <strain evidence="7">Wuxi-XJTLU</strain>
    </source>
</reference>
<name>A0A1V9WZA2_9ACAR</name>
<dbReference type="GO" id="GO:0060090">
    <property type="term" value="F:molecular adaptor activity"/>
    <property type="evidence" value="ECO:0007669"/>
    <property type="project" value="TreeGrafter"/>
</dbReference>
<dbReference type="InParanoid" id="A0A1V9WZA2"/>